<feature type="domain" description="Rho-GAP" evidence="5">
    <location>
        <begin position="156"/>
        <end position="428"/>
    </location>
</feature>
<dbReference type="PROSITE" id="PS50238">
    <property type="entry name" value="RHOGAP"/>
    <property type="match status" value="1"/>
</dbReference>
<evidence type="ECO:0000259" key="5">
    <source>
        <dbReference type="PROSITE" id="PS50238"/>
    </source>
</evidence>
<gene>
    <name evidence="6" type="ORF">YALI1_D16932g</name>
</gene>
<dbReference type="AlphaFoldDB" id="A0A1D8NEG2"/>
<organism evidence="6 7">
    <name type="scientific">Yarrowia lipolytica</name>
    <name type="common">Candida lipolytica</name>
    <dbReference type="NCBI Taxonomy" id="4952"/>
    <lineage>
        <taxon>Eukaryota</taxon>
        <taxon>Fungi</taxon>
        <taxon>Dikarya</taxon>
        <taxon>Ascomycota</taxon>
        <taxon>Saccharomycotina</taxon>
        <taxon>Dipodascomycetes</taxon>
        <taxon>Dipodascales</taxon>
        <taxon>Dipodascales incertae sedis</taxon>
        <taxon>Yarrowia</taxon>
    </lineage>
</organism>
<feature type="compositionally biased region" description="Basic and acidic residues" evidence="4">
    <location>
        <begin position="713"/>
        <end position="730"/>
    </location>
</feature>
<name>A0A1D8NEG2_YARLL</name>
<feature type="compositionally biased region" description="Low complexity" evidence="4">
    <location>
        <begin position="884"/>
        <end position="927"/>
    </location>
</feature>
<evidence type="ECO:0000313" key="7">
    <source>
        <dbReference type="Proteomes" id="UP000182444"/>
    </source>
</evidence>
<dbReference type="GeneID" id="2910257"/>
<protein>
    <recommendedName>
        <fullName evidence="5">Rho-GAP domain-containing protein</fullName>
    </recommendedName>
</protein>
<dbReference type="InterPro" id="IPR008936">
    <property type="entry name" value="Rho_GTPase_activation_prot"/>
</dbReference>
<proteinExistence type="predicted"/>
<accession>A0A1D8NEG2</accession>
<dbReference type="SMART" id="SM00324">
    <property type="entry name" value="RhoGAP"/>
    <property type="match status" value="1"/>
</dbReference>
<dbReference type="PANTHER" id="PTHR15228:SF25">
    <property type="entry name" value="F-BAR DOMAIN-CONTAINING PROTEIN"/>
    <property type="match status" value="1"/>
</dbReference>
<feature type="compositionally biased region" description="Low complexity" evidence="4">
    <location>
        <begin position="467"/>
        <end position="483"/>
    </location>
</feature>
<dbReference type="RefSeq" id="XP_068138796.1">
    <property type="nucleotide sequence ID" value="XM_068282695.1"/>
</dbReference>
<feature type="compositionally biased region" description="Polar residues" evidence="4">
    <location>
        <begin position="628"/>
        <end position="650"/>
    </location>
</feature>
<dbReference type="GO" id="GO:0005938">
    <property type="term" value="C:cell cortex"/>
    <property type="evidence" value="ECO:0007669"/>
    <property type="project" value="TreeGrafter"/>
</dbReference>
<feature type="region of interest" description="Disordered" evidence="4">
    <location>
        <begin position="961"/>
        <end position="1043"/>
    </location>
</feature>
<feature type="compositionally biased region" description="Basic and acidic residues" evidence="4">
    <location>
        <begin position="831"/>
        <end position="840"/>
    </location>
</feature>
<comment type="subcellular location">
    <subcellularLocation>
        <location evidence="1">Cytoplasm</location>
    </subcellularLocation>
</comment>
<feature type="region of interest" description="Disordered" evidence="4">
    <location>
        <begin position="467"/>
        <end position="927"/>
    </location>
</feature>
<dbReference type="Proteomes" id="UP000182444">
    <property type="component" value="Chromosome 1D"/>
</dbReference>
<evidence type="ECO:0000313" key="6">
    <source>
        <dbReference type="EMBL" id="AOW04028.1"/>
    </source>
</evidence>
<dbReference type="GO" id="GO:0005096">
    <property type="term" value="F:GTPase activator activity"/>
    <property type="evidence" value="ECO:0007669"/>
    <property type="project" value="UniProtKB-KW"/>
</dbReference>
<feature type="compositionally biased region" description="Low complexity" evidence="4">
    <location>
        <begin position="561"/>
        <end position="587"/>
    </location>
</feature>
<reference evidence="6 7" key="1">
    <citation type="journal article" date="2016" name="PLoS ONE">
        <title>Sequence Assembly of Yarrowia lipolytica Strain W29/CLIB89 Shows Transposable Element Diversity.</title>
        <authorList>
            <person name="Magnan C."/>
            <person name="Yu J."/>
            <person name="Chang I."/>
            <person name="Jahn E."/>
            <person name="Kanomata Y."/>
            <person name="Wu J."/>
            <person name="Zeller M."/>
            <person name="Oakes M."/>
            <person name="Baldi P."/>
            <person name="Sandmeyer S."/>
        </authorList>
    </citation>
    <scope>NUCLEOTIDE SEQUENCE [LARGE SCALE GENOMIC DNA]</scope>
    <source>
        <strain evidence="7">CLIB89(W29)</strain>
    </source>
</reference>
<dbReference type="InterPro" id="IPR005398">
    <property type="entry name" value="Tubby_N"/>
</dbReference>
<feature type="compositionally biased region" description="Low complexity" evidence="4">
    <location>
        <begin position="659"/>
        <end position="685"/>
    </location>
</feature>
<dbReference type="InterPro" id="IPR000198">
    <property type="entry name" value="RhoGAP_dom"/>
</dbReference>
<feature type="compositionally biased region" description="Low complexity" evidence="4">
    <location>
        <begin position="963"/>
        <end position="1011"/>
    </location>
</feature>
<feature type="compositionally biased region" description="Basic and acidic residues" evidence="4">
    <location>
        <begin position="524"/>
        <end position="539"/>
    </location>
</feature>
<feature type="compositionally biased region" description="Low complexity" evidence="4">
    <location>
        <begin position="285"/>
        <end position="295"/>
    </location>
</feature>
<dbReference type="VEuPathDB" id="FungiDB:YALI0_D13684g"/>
<feature type="compositionally biased region" description="Low complexity" evidence="4">
    <location>
        <begin position="1026"/>
        <end position="1043"/>
    </location>
</feature>
<feature type="region of interest" description="Disordered" evidence="4">
    <location>
        <begin position="275"/>
        <end position="306"/>
    </location>
</feature>
<evidence type="ECO:0000256" key="1">
    <source>
        <dbReference type="ARBA" id="ARBA00004496"/>
    </source>
</evidence>
<keyword evidence="2" id="KW-0343">GTPase activation</keyword>
<dbReference type="EMBL" id="CP017556">
    <property type="protein sequence ID" value="AOW04028.1"/>
    <property type="molecule type" value="Genomic_DNA"/>
</dbReference>
<dbReference type="Pfam" id="PF00620">
    <property type="entry name" value="RhoGAP"/>
    <property type="match status" value="2"/>
</dbReference>
<feature type="compositionally biased region" description="Low complexity" evidence="4">
    <location>
        <begin position="607"/>
        <end position="627"/>
    </location>
</feature>
<dbReference type="VEuPathDB" id="FungiDB:YALI1_D16932g"/>
<dbReference type="Gene3D" id="1.10.555.10">
    <property type="entry name" value="Rho GTPase activation protein"/>
    <property type="match status" value="1"/>
</dbReference>
<dbReference type="PRINTS" id="PR01574">
    <property type="entry name" value="TUBBYPROTEIN"/>
</dbReference>
<keyword evidence="3" id="KW-0963">Cytoplasm</keyword>
<evidence type="ECO:0000256" key="2">
    <source>
        <dbReference type="ARBA" id="ARBA00022468"/>
    </source>
</evidence>
<dbReference type="SUPFAM" id="SSF48350">
    <property type="entry name" value="GTPase activation domain, GAP"/>
    <property type="match status" value="1"/>
</dbReference>
<sequence length="1043" mass="108893">MVLQKDANTVAGNSRNKHARSPRLVYIYTQSCPVSSHAVSLISRSQSHLTQMYSSSPPTKTSLVSWWKTFKMRPKDHPDLATSPTTQMLAPPGMPQGSLSPGPTGMLERPKLPHMSRSNGEWSSYNAATALDEELEESVIFGVPLASSIQYANVSISLTDPNGEQFIYGHIPIVVAKCGVYLKEHATGVEGIFRVSGSAKRMRDLQRLFNTPPRYGKGLDWSGFNVHDAANVLRRYLNHLPEPIVPLEFYEQFRKPLRNSPSILEYIENKSPAPNAGAGGGGAGAEASAGDGSAANPTASTTSVVASEHNASVASLTSLESTTTSMQASTTNLSLDDPLHTEIVQTVAVYQDLIARLPNLNRQLLMYILDLLAVFASKSEENLMPAPNLAAIFQPSILFHPDHDMMPREYRLSRSVIEFMIEHSNKFLSTIETIAREEHARNKELGIKPMAPSPQVSVTSTIAGQEAAAAAGSSGGSSSTSSGLMPPGRRHSKSMSSVNAPPAAGPASTPVHVQAVPQQPREQLVVRKPRESDRVKEDAVAAAAAATPEKGGLLNTIKRASSLSRRPSQRRTSSNSSQTSELQRSSTINRGYRKSSVKSDESAQGVIPTSAPASIASVAVPAAPTASMSMQSPAPSIQINQIPHSEQATASIPGPSAETGPSSIASSAATPAGTPAGTPTVAGSGRPLLCRTASPRVLSPSTEPKSFLGVSDEGEHPGRMSRRSSHEKSGSPRFRVLGNVFGHSNDSASSLSGMTRSVSSSSIDGDGVGAEERPKSRWRRSFIFMQPNNSNPAIDDPNFAAPPVRSPGEVSMDDYSMSPSKLSFFKRMRSRERGSQDVERPSSSADATEPPTPPSATAVQAAAAAAAAAGGHGHGHEEKRAPVVKKPVSSPASTSPTATTHTATSTASPAPSAVKKVPVPSAGQGHGHVVQGHVVQGQPVQGQASPAAQVQPQIAIPVEAHSAHTQAPSQAQPQATVSKTGAPASASASAPAPGPAPAAAAAAGTAQPVAPLQTIQSMIEPEIGESAATSTAATAQSTPATSS</sequence>
<feature type="compositionally biased region" description="Polar residues" evidence="4">
    <location>
        <begin position="742"/>
        <end position="756"/>
    </location>
</feature>
<feature type="compositionally biased region" description="Polar residues" evidence="4">
    <location>
        <begin position="296"/>
        <end position="306"/>
    </location>
</feature>
<feature type="compositionally biased region" description="Low complexity" evidence="4">
    <location>
        <begin position="841"/>
        <end position="869"/>
    </location>
</feature>
<dbReference type="GO" id="GO:0007165">
    <property type="term" value="P:signal transduction"/>
    <property type="evidence" value="ECO:0007669"/>
    <property type="project" value="InterPro"/>
</dbReference>
<evidence type="ECO:0000256" key="4">
    <source>
        <dbReference type="SAM" id="MobiDB-lite"/>
    </source>
</evidence>
<dbReference type="PANTHER" id="PTHR15228">
    <property type="entry name" value="SPERMATHECAL PHYSIOLOGY VARIANT"/>
    <property type="match status" value="1"/>
</dbReference>
<dbReference type="CDD" id="cd04396">
    <property type="entry name" value="RhoGAP_fSAC7_BAG7"/>
    <property type="match status" value="1"/>
</dbReference>
<dbReference type="eggNOG" id="KOG2710">
    <property type="taxonomic scope" value="Eukaryota"/>
</dbReference>
<dbReference type="GO" id="GO:0060237">
    <property type="term" value="P:regulation of fungal-type cell wall organization"/>
    <property type="evidence" value="ECO:0007669"/>
    <property type="project" value="TreeGrafter"/>
</dbReference>
<evidence type="ECO:0000256" key="3">
    <source>
        <dbReference type="ARBA" id="ARBA00022490"/>
    </source>
</evidence>
<dbReference type="InterPro" id="IPR051025">
    <property type="entry name" value="RhoGAP"/>
</dbReference>